<dbReference type="PANTHER" id="PTHR44157:SF1">
    <property type="entry name" value="DNAJ HOMOLOG SUBFAMILY C MEMBER 11"/>
    <property type="match status" value="1"/>
</dbReference>
<dbReference type="InterPro" id="IPR001623">
    <property type="entry name" value="DnaJ_domain"/>
</dbReference>
<organism evidence="3 4">
    <name type="scientific">Heterobasidion irregulare (strain TC 32-1)</name>
    <dbReference type="NCBI Taxonomy" id="747525"/>
    <lineage>
        <taxon>Eukaryota</taxon>
        <taxon>Fungi</taxon>
        <taxon>Dikarya</taxon>
        <taxon>Basidiomycota</taxon>
        <taxon>Agaricomycotina</taxon>
        <taxon>Agaricomycetes</taxon>
        <taxon>Russulales</taxon>
        <taxon>Bondarzewiaceae</taxon>
        <taxon>Heterobasidion</taxon>
        <taxon>Heterobasidion annosum species complex</taxon>
    </lineage>
</organism>
<evidence type="ECO:0000256" key="1">
    <source>
        <dbReference type="ARBA" id="ARBA00023186"/>
    </source>
</evidence>
<dbReference type="InParanoid" id="W4JR65"/>
<sequence>SVLNLPRAASDNEIRERYRALSIVFHPDKQHDESTKETANRRFLEIQKAYEGIYNPYTNDGYDGLSIDWPPQLRDMPRDQVRRILTQTTQQLKTHKLVDMINPQGQMTFGIDARSLFTSDIPTSGSTWVEQAADRVSDIRISSFVLQHTIQRSVDAKTQITATAKMGRGAGGNVLGTVRHQYSPRLRFEATASLLRSRLLSVKGIYLGDDETITAQTSMSLQSPSSPPPLTVTYSRRLSRTSPIHGVLGLHAGEMPFFTLDIRCPSPFDLTSQIGAGEESPRSSSSGSVSGLSKGLTYSSYGVTLAGLETGLRAQWGVTFSELQLETRLLLQLNVRGLSWALVGSWGDDQGGVSTSVEINAGGVEMKLDLTYLGQRLVVPVTVADDYDPSLGFLTAVLPTTGFLLAYQLILKPRRRKERAAFFRNARKELSEDRASVRREVEETISLLKETARKHMQAEKAREGLIILDAKYGPTDSDLEARSLEVDVTIPIQALVYHSQLYIPGHRTKVSRVHQIELLTMASSGLQGFYDPAPSCSKALRIRYSFLGRMHYAEIPDFVPVVLPLEGEATIDLFRSRQLLSVFLLCQQITSSTPHYYKATLLYCP</sequence>
<dbReference type="GO" id="GO:0042407">
    <property type="term" value="P:cristae formation"/>
    <property type="evidence" value="ECO:0007669"/>
    <property type="project" value="TreeGrafter"/>
</dbReference>
<dbReference type="HOGENOM" id="CLU_019611_0_1_1"/>
<dbReference type="STRING" id="747525.W4JR65"/>
<dbReference type="CDD" id="cd06257">
    <property type="entry name" value="DnaJ"/>
    <property type="match status" value="1"/>
</dbReference>
<accession>W4JR65</accession>
<dbReference type="InterPro" id="IPR055225">
    <property type="entry name" value="DNAJC11-like_beta-barrel"/>
</dbReference>
<dbReference type="AlphaFoldDB" id="W4JR65"/>
<dbReference type="Pfam" id="PF11875">
    <property type="entry name" value="DnaJ-like_C11_C"/>
    <property type="match status" value="1"/>
</dbReference>
<keyword evidence="1" id="KW-0143">Chaperone</keyword>
<dbReference type="Gene3D" id="1.10.287.110">
    <property type="entry name" value="DnaJ domain"/>
    <property type="match status" value="1"/>
</dbReference>
<protein>
    <recommendedName>
        <fullName evidence="2">J domain-containing protein</fullName>
    </recommendedName>
</protein>
<evidence type="ECO:0000313" key="3">
    <source>
        <dbReference type="EMBL" id="ETW75954.1"/>
    </source>
</evidence>
<dbReference type="KEGG" id="hir:HETIRDRAFT_329721"/>
<reference evidence="3 4" key="1">
    <citation type="journal article" date="2012" name="New Phytol.">
        <title>Insight into trade-off between wood decay and parasitism from the genome of a fungal forest pathogen.</title>
        <authorList>
            <person name="Olson A."/>
            <person name="Aerts A."/>
            <person name="Asiegbu F."/>
            <person name="Belbahri L."/>
            <person name="Bouzid O."/>
            <person name="Broberg A."/>
            <person name="Canback B."/>
            <person name="Coutinho P.M."/>
            <person name="Cullen D."/>
            <person name="Dalman K."/>
            <person name="Deflorio G."/>
            <person name="van Diepen L.T."/>
            <person name="Dunand C."/>
            <person name="Duplessis S."/>
            <person name="Durling M."/>
            <person name="Gonthier P."/>
            <person name="Grimwood J."/>
            <person name="Fossdal C.G."/>
            <person name="Hansson D."/>
            <person name="Henrissat B."/>
            <person name="Hietala A."/>
            <person name="Himmelstrand K."/>
            <person name="Hoffmeister D."/>
            <person name="Hogberg N."/>
            <person name="James T.Y."/>
            <person name="Karlsson M."/>
            <person name="Kohler A."/>
            <person name="Kues U."/>
            <person name="Lee Y.H."/>
            <person name="Lin Y.C."/>
            <person name="Lind M."/>
            <person name="Lindquist E."/>
            <person name="Lombard V."/>
            <person name="Lucas S."/>
            <person name="Lunden K."/>
            <person name="Morin E."/>
            <person name="Murat C."/>
            <person name="Park J."/>
            <person name="Raffaello T."/>
            <person name="Rouze P."/>
            <person name="Salamov A."/>
            <person name="Schmutz J."/>
            <person name="Solheim H."/>
            <person name="Stahlberg J."/>
            <person name="Velez H."/>
            <person name="de Vries R.P."/>
            <person name="Wiebenga A."/>
            <person name="Woodward S."/>
            <person name="Yakovlev I."/>
            <person name="Garbelotto M."/>
            <person name="Martin F."/>
            <person name="Grigoriev I.V."/>
            <person name="Stenlid J."/>
        </authorList>
    </citation>
    <scope>NUCLEOTIDE SEQUENCE [LARGE SCALE GENOMIC DNA]</scope>
    <source>
        <strain evidence="3 4">TC 32-1</strain>
    </source>
</reference>
<dbReference type="OrthoDB" id="10250354at2759"/>
<dbReference type="SMART" id="SM00271">
    <property type="entry name" value="DnaJ"/>
    <property type="match status" value="1"/>
</dbReference>
<dbReference type="RefSeq" id="XP_009552189.1">
    <property type="nucleotide sequence ID" value="XM_009553894.1"/>
</dbReference>
<dbReference type="PANTHER" id="PTHR44157">
    <property type="entry name" value="DNAJ HOMOLOG SUBFAMILY C MEMBER 11"/>
    <property type="match status" value="1"/>
</dbReference>
<dbReference type="EMBL" id="KI925465">
    <property type="protein sequence ID" value="ETW75954.1"/>
    <property type="molecule type" value="Genomic_DNA"/>
</dbReference>
<feature type="domain" description="J" evidence="2">
    <location>
        <begin position="1"/>
        <end position="66"/>
    </location>
</feature>
<dbReference type="eggNOG" id="KOG0718">
    <property type="taxonomic scope" value="Eukaryota"/>
</dbReference>
<feature type="non-terminal residue" evidence="3">
    <location>
        <position position="1"/>
    </location>
</feature>
<dbReference type="GeneID" id="20671516"/>
<evidence type="ECO:0000259" key="2">
    <source>
        <dbReference type="PROSITE" id="PS50076"/>
    </source>
</evidence>
<keyword evidence="4" id="KW-1185">Reference proteome</keyword>
<dbReference type="InterPro" id="IPR036869">
    <property type="entry name" value="J_dom_sf"/>
</dbReference>
<dbReference type="Pfam" id="PF22774">
    <property type="entry name" value="DNAJC11_beta-barrel"/>
    <property type="match status" value="1"/>
</dbReference>
<dbReference type="GO" id="GO:0005739">
    <property type="term" value="C:mitochondrion"/>
    <property type="evidence" value="ECO:0007669"/>
    <property type="project" value="GOC"/>
</dbReference>
<evidence type="ECO:0000313" key="4">
    <source>
        <dbReference type="Proteomes" id="UP000030671"/>
    </source>
</evidence>
<dbReference type="FunCoup" id="W4JR65">
    <property type="interactions" value="277"/>
</dbReference>
<dbReference type="InterPro" id="IPR052243">
    <property type="entry name" value="Mito_inner_membrane_organizer"/>
</dbReference>
<dbReference type="PROSITE" id="PS50076">
    <property type="entry name" value="DNAJ_2"/>
    <property type="match status" value="1"/>
</dbReference>
<dbReference type="Pfam" id="PF00226">
    <property type="entry name" value="DnaJ"/>
    <property type="match status" value="1"/>
</dbReference>
<name>W4JR65_HETIT</name>
<dbReference type="InterPro" id="IPR024586">
    <property type="entry name" value="DnaJ-like_C11_C"/>
</dbReference>
<proteinExistence type="predicted"/>
<gene>
    <name evidence="3" type="ORF">HETIRDRAFT_329721</name>
</gene>
<dbReference type="Proteomes" id="UP000030671">
    <property type="component" value="Unassembled WGS sequence"/>
</dbReference>
<dbReference type="SUPFAM" id="SSF46565">
    <property type="entry name" value="Chaperone J-domain"/>
    <property type="match status" value="1"/>
</dbReference>